<dbReference type="RefSeq" id="WP_280944948.1">
    <property type="nucleotide sequence ID" value="NZ_CP123771.1"/>
</dbReference>
<protein>
    <submittedName>
        <fullName evidence="1">Uncharacterized protein</fullName>
    </submittedName>
</protein>
<accession>A0ABY8PM27</accession>
<dbReference type="Proteomes" id="UP001227386">
    <property type="component" value="Chromosome"/>
</dbReference>
<organism evidence="1 2">
    <name type="scientific">Pseudomonas viciae</name>
    <dbReference type="NCBI Taxonomy" id="2505979"/>
    <lineage>
        <taxon>Bacteria</taxon>
        <taxon>Pseudomonadati</taxon>
        <taxon>Pseudomonadota</taxon>
        <taxon>Gammaproteobacteria</taxon>
        <taxon>Pseudomonadales</taxon>
        <taxon>Pseudomonadaceae</taxon>
        <taxon>Pseudomonas</taxon>
    </lineage>
</organism>
<sequence>MKRDFLKIYVDSQPLSQQAVDALRRYHEAVAAELPAEEVERLRGEAEALFQAVSDYQMRAMGVPSPTLQ</sequence>
<keyword evidence="2" id="KW-1185">Reference proteome</keyword>
<dbReference type="EMBL" id="CP123771">
    <property type="protein sequence ID" value="WGO96209.1"/>
    <property type="molecule type" value="Genomic_DNA"/>
</dbReference>
<name>A0ABY8PM27_9PSED</name>
<proteinExistence type="predicted"/>
<evidence type="ECO:0000313" key="1">
    <source>
        <dbReference type="EMBL" id="WGO96209.1"/>
    </source>
</evidence>
<reference evidence="1 2" key="1">
    <citation type="journal article" date="2012" name="Appl. Soil Ecol.">
        <title>Isolation and characterization of new plant growth-promoting bacterial endophytes.</title>
        <authorList>
            <person name="Rashid S."/>
            <person name="Charles T.C."/>
            <person name="Glick B.R."/>
        </authorList>
    </citation>
    <scope>NUCLEOTIDE SEQUENCE [LARGE SCALE GENOMIC DNA]</scope>
    <source>
        <strain evidence="1 2">YsS1</strain>
    </source>
</reference>
<gene>
    <name evidence="1" type="ORF">QCD61_14260</name>
</gene>
<evidence type="ECO:0000313" key="2">
    <source>
        <dbReference type="Proteomes" id="UP001227386"/>
    </source>
</evidence>